<reference evidence="1 2" key="1">
    <citation type="journal article" date="2018" name="Arch. Microbiol.">
        <title>New insights into the metabolic potential of the phototrophic purple bacterium Rhodopila globiformis DSM 161(T) from its draft genome sequence and evidence for a vanadium-dependent nitrogenase.</title>
        <authorList>
            <person name="Imhoff J.F."/>
            <person name="Rahn T."/>
            <person name="Kunzel S."/>
            <person name="Neulinger S.C."/>
        </authorList>
    </citation>
    <scope>NUCLEOTIDE SEQUENCE [LARGE SCALE GENOMIC DNA]</scope>
    <source>
        <strain evidence="1 2">DSM 16996</strain>
    </source>
</reference>
<name>A0A2S6MWH7_9HYPH</name>
<dbReference type="Proteomes" id="UP000239089">
    <property type="component" value="Unassembled WGS sequence"/>
</dbReference>
<dbReference type="EMBL" id="NHSJ01000131">
    <property type="protein sequence ID" value="PPQ26711.1"/>
    <property type="molecule type" value="Genomic_DNA"/>
</dbReference>
<evidence type="ECO:0000313" key="1">
    <source>
        <dbReference type="EMBL" id="PPQ26711.1"/>
    </source>
</evidence>
<gene>
    <name evidence="1" type="ORF">CCR94_21590</name>
</gene>
<accession>A0A2S6MWH7</accession>
<sequence>MVVEVFYGDIHPAGLQWDEENVQDDSEVTGRGHGGEFPSATMWLAQSNARPLDWDSPRRIAEMPYPTRG</sequence>
<comment type="caution">
    <text evidence="1">The sequence shown here is derived from an EMBL/GenBank/DDBJ whole genome shotgun (WGS) entry which is preliminary data.</text>
</comment>
<protein>
    <submittedName>
        <fullName evidence="1">Uncharacterized protein</fullName>
    </submittedName>
</protein>
<keyword evidence="2" id="KW-1185">Reference proteome</keyword>
<evidence type="ECO:0000313" key="2">
    <source>
        <dbReference type="Proteomes" id="UP000239089"/>
    </source>
</evidence>
<proteinExistence type="predicted"/>
<organism evidence="1 2">
    <name type="scientific">Rhodoblastus sphagnicola</name>
    <dbReference type="NCBI Taxonomy" id="333368"/>
    <lineage>
        <taxon>Bacteria</taxon>
        <taxon>Pseudomonadati</taxon>
        <taxon>Pseudomonadota</taxon>
        <taxon>Alphaproteobacteria</taxon>
        <taxon>Hyphomicrobiales</taxon>
        <taxon>Rhodoblastaceae</taxon>
        <taxon>Rhodoblastus</taxon>
    </lineage>
</organism>
<dbReference type="AlphaFoldDB" id="A0A2S6MWH7"/>